<sequence length="307" mass="31215">MGPAVTVLAGVAGLAVGSFLNTFIDRWPREEPVTFPPSRCEHCGRRLRPLEMVPVASWIVLRGRCRTCGGAIGWQAPLVESVTGLLFAAVAAAAGTPAQLLLGLGFVAVLVAITGVDLRCQLIPNVALLAGLGWAALVVLALVVPGPWAGWLAAPVAPASFEGAGAGAFAVPGPDEPAPSSAATPSAPLIRPPAVAPGWASWARALGAAAVGGLIFQILRWGSRGGLGFGDVKLAAWLGFYLGPRALPVALFTAAVLGGLVAGVLLLTGRRGRRDVIPFGPFLAAGGLVGWFFGEGLWQAYLGLGTG</sequence>
<keyword evidence="6 7" id="KW-0472">Membrane</keyword>
<dbReference type="InterPro" id="IPR010627">
    <property type="entry name" value="Prepilin_pept_A24_N"/>
</dbReference>
<evidence type="ECO:0000256" key="1">
    <source>
        <dbReference type="ARBA" id="ARBA00004651"/>
    </source>
</evidence>
<dbReference type="eggNOG" id="COG1989">
    <property type="taxonomic scope" value="Bacteria"/>
</dbReference>
<evidence type="ECO:0000256" key="4">
    <source>
        <dbReference type="ARBA" id="ARBA00022692"/>
    </source>
</evidence>
<keyword evidence="10" id="KW-0378">Hydrolase</keyword>
<evidence type="ECO:0000256" key="3">
    <source>
        <dbReference type="ARBA" id="ARBA00022475"/>
    </source>
</evidence>
<dbReference type="KEGG" id="tmr:Tmar_0663"/>
<accession>E6SHT3</accession>
<evidence type="ECO:0000256" key="5">
    <source>
        <dbReference type="ARBA" id="ARBA00022989"/>
    </source>
</evidence>
<name>E6SHT3_THEM7</name>
<dbReference type="HOGENOM" id="CLU_057101_0_1_9"/>
<dbReference type="Pfam" id="PF01478">
    <property type="entry name" value="Peptidase_A24"/>
    <property type="match status" value="1"/>
</dbReference>
<dbReference type="Proteomes" id="UP000008915">
    <property type="component" value="Chromosome"/>
</dbReference>
<feature type="domain" description="Prepilin type IV endopeptidase peptidase" evidence="8">
    <location>
        <begin position="198"/>
        <end position="262"/>
    </location>
</feature>
<feature type="domain" description="Prepilin peptidase A24 N-terminal" evidence="9">
    <location>
        <begin position="11"/>
        <end position="92"/>
    </location>
</feature>
<evidence type="ECO:0000259" key="9">
    <source>
        <dbReference type="Pfam" id="PF06750"/>
    </source>
</evidence>
<gene>
    <name evidence="10" type="ordered locus">Tmar_0663</name>
</gene>
<dbReference type="PANTHER" id="PTHR30487">
    <property type="entry name" value="TYPE 4 PREPILIN-LIKE PROTEINS LEADER PEPTIDE-PROCESSING ENZYME"/>
    <property type="match status" value="1"/>
</dbReference>
<feature type="transmembrane region" description="Helical" evidence="7">
    <location>
        <begin position="249"/>
        <end position="269"/>
    </location>
</feature>
<dbReference type="GO" id="GO:0005886">
    <property type="term" value="C:plasma membrane"/>
    <property type="evidence" value="ECO:0007669"/>
    <property type="project" value="UniProtKB-SubCell"/>
</dbReference>
<evidence type="ECO:0000313" key="10">
    <source>
        <dbReference type="EMBL" id="ADU50780.1"/>
    </source>
</evidence>
<protein>
    <submittedName>
        <fullName evidence="10">Prepilin peptidase</fullName>
        <ecNumber evidence="10">3.4.23.43</ecNumber>
    </submittedName>
</protein>
<evidence type="ECO:0000256" key="6">
    <source>
        <dbReference type="ARBA" id="ARBA00023136"/>
    </source>
</evidence>
<dbReference type="InterPro" id="IPR000045">
    <property type="entry name" value="Prepilin_IV_endopep_pep"/>
</dbReference>
<evidence type="ECO:0000256" key="2">
    <source>
        <dbReference type="ARBA" id="ARBA00005801"/>
    </source>
</evidence>
<organism evidence="10 11">
    <name type="scientific">Thermaerobacter marianensis (strain ATCC 700841 / DSM 12885 / JCM 10246 / 7p75a)</name>
    <dbReference type="NCBI Taxonomy" id="644966"/>
    <lineage>
        <taxon>Bacteria</taxon>
        <taxon>Bacillati</taxon>
        <taxon>Bacillota</taxon>
        <taxon>Clostridia</taxon>
        <taxon>Eubacteriales</taxon>
        <taxon>Clostridiales Family XVII. Incertae Sedis</taxon>
        <taxon>Thermaerobacter</taxon>
    </lineage>
</organism>
<evidence type="ECO:0000313" key="11">
    <source>
        <dbReference type="Proteomes" id="UP000008915"/>
    </source>
</evidence>
<comment type="similarity">
    <text evidence="2">Belongs to the peptidase A24 family.</text>
</comment>
<dbReference type="STRING" id="644966.Tmar_0663"/>
<dbReference type="EC" id="3.4.23.43" evidence="10"/>
<dbReference type="Pfam" id="PF06750">
    <property type="entry name" value="A24_N_bact"/>
    <property type="match status" value="1"/>
</dbReference>
<dbReference type="PANTHER" id="PTHR30487:SF0">
    <property type="entry name" value="PREPILIN LEADER PEPTIDASE_N-METHYLTRANSFERASE-RELATED"/>
    <property type="match status" value="1"/>
</dbReference>
<comment type="subcellular location">
    <subcellularLocation>
        <location evidence="1">Cell membrane</location>
        <topology evidence="1">Multi-pass membrane protein</topology>
    </subcellularLocation>
</comment>
<keyword evidence="3" id="KW-1003">Cell membrane</keyword>
<dbReference type="AlphaFoldDB" id="E6SHT3"/>
<dbReference type="GO" id="GO:0004190">
    <property type="term" value="F:aspartic-type endopeptidase activity"/>
    <property type="evidence" value="ECO:0007669"/>
    <property type="project" value="UniProtKB-EC"/>
</dbReference>
<feature type="transmembrane region" description="Helical" evidence="7">
    <location>
        <begin position="276"/>
        <end position="294"/>
    </location>
</feature>
<keyword evidence="4 7" id="KW-0812">Transmembrane</keyword>
<keyword evidence="5 7" id="KW-1133">Transmembrane helix</keyword>
<reference evidence="11" key="2">
    <citation type="journal article" date="2010" name="Stand. Genomic Sci.">
        <title>Complete genome sequence of Thermaerobacter marianensis type strain (7p75aT).</title>
        <authorList>
            <person name="Han C."/>
            <person name="Gu W."/>
            <person name="Zhang X."/>
            <person name="Lapidus A."/>
            <person name="Nolan M."/>
            <person name="Copeland A."/>
            <person name="Lucas S."/>
            <person name="Glavina Del Rio T."/>
            <person name="Tice H."/>
            <person name="Cheng J."/>
            <person name="Tapia R."/>
            <person name="Goodwin L."/>
            <person name="Pitluck S."/>
            <person name="Pagani I."/>
            <person name="Ivanova N."/>
            <person name="Mavromatis K."/>
            <person name="Mikhailova N."/>
            <person name="Pati A."/>
            <person name="Chen A."/>
            <person name="Palaniappan K."/>
            <person name="Land M."/>
            <person name="Hauser L."/>
            <person name="Chang Y."/>
            <person name="Jeffries C."/>
            <person name="Schneider S."/>
            <person name="Rohde M."/>
            <person name="Goker M."/>
            <person name="Pukall R."/>
            <person name="Woyke T."/>
            <person name="Bristow J."/>
            <person name="Eisen J."/>
            <person name="Markowitz V."/>
            <person name="Hugenholtz P."/>
            <person name="Kyrpides N."/>
            <person name="Klenk H."/>
            <person name="Detter J."/>
        </authorList>
    </citation>
    <scope>NUCLEOTIDE SEQUENCE [LARGE SCALE GENOMIC DNA]</scope>
    <source>
        <strain evidence="11">ATCC 700841 / DSM 12885 / JCM 10246 / 7p75a</strain>
    </source>
</reference>
<proteinExistence type="inferred from homology"/>
<evidence type="ECO:0000259" key="8">
    <source>
        <dbReference type="Pfam" id="PF01478"/>
    </source>
</evidence>
<reference evidence="10 11" key="1">
    <citation type="journal article" date="2010" name="Stand. Genomic Sci.">
        <title>Complete genome sequence of Thermaerobacter marianensis type strain (7p75a).</title>
        <authorList>
            <person name="Han C."/>
            <person name="Gu W."/>
            <person name="Zhang X."/>
            <person name="Lapidus A."/>
            <person name="Nolan M."/>
            <person name="Copeland A."/>
            <person name="Lucas S."/>
            <person name="Del Rio T.G."/>
            <person name="Tice H."/>
            <person name="Cheng J.F."/>
            <person name="Tapia R."/>
            <person name="Goodwin L."/>
            <person name="Pitluck S."/>
            <person name="Pagani I."/>
            <person name="Ivanova N."/>
            <person name="Mavromatis K."/>
            <person name="Mikhailova N."/>
            <person name="Pati A."/>
            <person name="Chen A."/>
            <person name="Palaniappan K."/>
            <person name="Land M."/>
            <person name="Hauser L."/>
            <person name="Chang Y.J."/>
            <person name="Jeffries C.D."/>
            <person name="Schneider S."/>
            <person name="Rohde M."/>
            <person name="Goker M."/>
            <person name="Pukall R."/>
            <person name="Woyke T."/>
            <person name="Bristow J."/>
            <person name="Eisen J.A."/>
            <person name="Markowitz V."/>
            <person name="Hugenholtz P."/>
            <person name="Kyrpides N.C."/>
            <person name="Klenk H.P."/>
            <person name="Detter J.C."/>
        </authorList>
    </citation>
    <scope>NUCLEOTIDE SEQUENCE [LARGE SCALE GENOMIC DNA]</scope>
    <source>
        <strain evidence="11">ATCC 700841 / DSM 12885 / JCM 10246 / 7p75a</strain>
    </source>
</reference>
<dbReference type="RefSeq" id="WP_013495085.1">
    <property type="nucleotide sequence ID" value="NC_014831.1"/>
</dbReference>
<keyword evidence="11" id="KW-1185">Reference proteome</keyword>
<feature type="transmembrane region" description="Helical" evidence="7">
    <location>
        <begin position="85"/>
        <end position="113"/>
    </location>
</feature>
<dbReference type="InterPro" id="IPR050882">
    <property type="entry name" value="Prepilin_peptidase/N-MTase"/>
</dbReference>
<dbReference type="GO" id="GO:0006465">
    <property type="term" value="P:signal peptide processing"/>
    <property type="evidence" value="ECO:0007669"/>
    <property type="project" value="TreeGrafter"/>
</dbReference>
<evidence type="ECO:0000256" key="7">
    <source>
        <dbReference type="SAM" id="Phobius"/>
    </source>
</evidence>
<dbReference type="EMBL" id="CP002344">
    <property type="protein sequence ID" value="ADU50780.1"/>
    <property type="molecule type" value="Genomic_DNA"/>
</dbReference>
<dbReference type="OrthoDB" id="9789291at2"/>
<feature type="transmembrane region" description="Helical" evidence="7">
    <location>
        <begin position="125"/>
        <end position="144"/>
    </location>
</feature>